<dbReference type="EMBL" id="UGYO01000002">
    <property type="protein sequence ID" value="SUI99999.1"/>
    <property type="molecule type" value="Genomic_DNA"/>
</dbReference>
<dbReference type="GO" id="GO:0005506">
    <property type="term" value="F:iron ion binding"/>
    <property type="evidence" value="ECO:0007669"/>
    <property type="project" value="InterPro"/>
</dbReference>
<evidence type="ECO:0000256" key="1">
    <source>
        <dbReference type="PIRSR" id="PIRSR000027-1"/>
    </source>
</evidence>
<evidence type="ECO:0000313" key="3">
    <source>
        <dbReference type="EMBL" id="SUI99999.1"/>
    </source>
</evidence>
<reference evidence="3 4" key="1">
    <citation type="submission" date="2018-06" db="EMBL/GenBank/DDBJ databases">
        <authorList>
            <consortium name="Pathogen Informatics"/>
            <person name="Doyle S."/>
        </authorList>
    </citation>
    <scope>NUCLEOTIDE SEQUENCE [LARGE SCALE GENOMIC DNA]</scope>
    <source>
        <strain evidence="3 4">NCTC10738</strain>
    </source>
</reference>
<dbReference type="Pfam" id="PF01322">
    <property type="entry name" value="Cytochrom_C_2"/>
    <property type="match status" value="1"/>
</dbReference>
<evidence type="ECO:0000313" key="4">
    <source>
        <dbReference type="Proteomes" id="UP000254069"/>
    </source>
</evidence>
<comment type="PTM">
    <text evidence="2">Binds 1 heme group per subunit.</text>
</comment>
<dbReference type="RefSeq" id="WP_025010575.1">
    <property type="nucleotide sequence ID" value="NZ_AP024609.1"/>
</dbReference>
<dbReference type="InterPro" id="IPR015984">
    <property type="entry name" value="Cyt_c_prime_subgr"/>
</dbReference>
<dbReference type="GO" id="GO:0009055">
    <property type="term" value="F:electron transfer activity"/>
    <property type="evidence" value="ECO:0007669"/>
    <property type="project" value="InterPro"/>
</dbReference>
<dbReference type="PROSITE" id="PS51009">
    <property type="entry name" value="CYTCII"/>
    <property type="match status" value="1"/>
</dbReference>
<organism evidence="3 4">
    <name type="scientific">Shewanella algae</name>
    <dbReference type="NCBI Taxonomy" id="38313"/>
    <lineage>
        <taxon>Bacteria</taxon>
        <taxon>Pseudomonadati</taxon>
        <taxon>Pseudomonadota</taxon>
        <taxon>Gammaproteobacteria</taxon>
        <taxon>Alteromonadales</taxon>
        <taxon>Shewanellaceae</taxon>
        <taxon>Shewanella</taxon>
    </lineage>
</organism>
<protein>
    <submittedName>
        <fullName evidence="3">Cytochrome c</fullName>
    </submittedName>
</protein>
<feature type="binding site" description="covalent" evidence="2">
    <location>
        <position position="140"/>
    </location>
    <ligand>
        <name>heme c</name>
        <dbReference type="ChEBI" id="CHEBI:61717"/>
    </ligand>
</feature>
<dbReference type="GO" id="GO:0042597">
    <property type="term" value="C:periplasmic space"/>
    <property type="evidence" value="ECO:0007669"/>
    <property type="project" value="InterPro"/>
</dbReference>
<dbReference type="PRINTS" id="PR00608">
    <property type="entry name" value="CYTCHROMECII"/>
</dbReference>
<feature type="binding site" description="covalent" evidence="2">
    <location>
        <position position="143"/>
    </location>
    <ligand>
        <name>heme c</name>
        <dbReference type="ChEBI" id="CHEBI:61717"/>
    </ligand>
</feature>
<dbReference type="SUPFAM" id="SSF47175">
    <property type="entry name" value="Cytochromes"/>
    <property type="match status" value="1"/>
</dbReference>
<dbReference type="InterPro" id="IPR002321">
    <property type="entry name" value="Cyt_c_II"/>
</dbReference>
<dbReference type="InterPro" id="IPR012127">
    <property type="entry name" value="Cyt_c_prime"/>
</dbReference>
<dbReference type="Gene3D" id="1.20.120.10">
    <property type="entry name" value="Cytochrome c/b562"/>
    <property type="match status" value="1"/>
</dbReference>
<keyword evidence="2" id="KW-0349">Heme</keyword>
<keyword evidence="4" id="KW-1185">Reference proteome</keyword>
<dbReference type="InterPro" id="IPR010980">
    <property type="entry name" value="Cyt_c/b562"/>
</dbReference>
<evidence type="ECO:0000256" key="2">
    <source>
        <dbReference type="PIRSR" id="PIRSR000027-2"/>
    </source>
</evidence>
<sequence>MKKYLLMLAATAALSATAVQAHNFESSDDAIQYRQSGFSLMAYNFGDIGAMLKGKKDFDADVAAMRAANVAALAKLPLEGFIDGSDKGNTEALAKIWADKADFEAKFKELQTNADALAIAAKGGDKNELKKAFGAVGKSCKGCHDVYKKD</sequence>
<keyword evidence="1" id="KW-0479">Metal-binding</keyword>
<name>A0A380BF17_9GAMM</name>
<dbReference type="GeneID" id="93810184"/>
<dbReference type="GO" id="GO:0022900">
    <property type="term" value="P:electron transport chain"/>
    <property type="evidence" value="ECO:0007669"/>
    <property type="project" value="InterPro"/>
</dbReference>
<accession>A0A380BF17</accession>
<gene>
    <name evidence="3" type="ORF">NCTC10738_02925</name>
</gene>
<proteinExistence type="predicted"/>
<feature type="binding site" description="axial binding residue" evidence="1">
    <location>
        <position position="144"/>
    </location>
    <ligand>
        <name>heme c</name>
        <dbReference type="ChEBI" id="CHEBI:61717"/>
    </ligand>
    <ligandPart>
        <name>Fe</name>
        <dbReference type="ChEBI" id="CHEBI:18248"/>
    </ligandPart>
</feature>
<dbReference type="Proteomes" id="UP000254069">
    <property type="component" value="Unassembled WGS sequence"/>
</dbReference>
<dbReference type="AlphaFoldDB" id="A0A380BF17"/>
<dbReference type="KEGG" id="salg:BS332_01025"/>
<dbReference type="PIRSF" id="PIRSF000027">
    <property type="entry name" value="Cytc_c_prime"/>
    <property type="match status" value="1"/>
</dbReference>
<keyword evidence="1" id="KW-0408">Iron</keyword>
<dbReference type="GO" id="GO:0020037">
    <property type="term" value="F:heme binding"/>
    <property type="evidence" value="ECO:0007669"/>
    <property type="project" value="InterPro"/>
</dbReference>